<dbReference type="CDD" id="cd01949">
    <property type="entry name" value="GGDEF"/>
    <property type="match status" value="1"/>
</dbReference>
<evidence type="ECO:0000313" key="12">
    <source>
        <dbReference type="Proteomes" id="UP001218788"/>
    </source>
</evidence>
<feature type="domain" description="PAS" evidence="6">
    <location>
        <begin position="301"/>
        <end position="364"/>
    </location>
</feature>
<dbReference type="NCBIfam" id="TIGR00229">
    <property type="entry name" value="sensory_box"/>
    <property type="match status" value="2"/>
</dbReference>
<dbReference type="Pfam" id="PF08448">
    <property type="entry name" value="PAS_4"/>
    <property type="match status" value="1"/>
</dbReference>
<dbReference type="InterPro" id="IPR000014">
    <property type="entry name" value="PAS"/>
</dbReference>
<dbReference type="EMBL" id="JAQQXP010000001">
    <property type="protein sequence ID" value="MDC8829814.1"/>
    <property type="molecule type" value="Genomic_DNA"/>
</dbReference>
<dbReference type="InterPro" id="IPR013656">
    <property type="entry name" value="PAS_4"/>
</dbReference>
<evidence type="ECO:0000259" key="6">
    <source>
        <dbReference type="PROSITE" id="PS50112"/>
    </source>
</evidence>
<evidence type="ECO:0000259" key="10">
    <source>
        <dbReference type="PROSITE" id="PS50887"/>
    </source>
</evidence>
<dbReference type="PANTHER" id="PTHR44757:SF2">
    <property type="entry name" value="BIOFILM ARCHITECTURE MAINTENANCE PROTEIN MBAA"/>
    <property type="match status" value="1"/>
</dbReference>
<dbReference type="Proteomes" id="UP001218788">
    <property type="component" value="Unassembled WGS sequence"/>
</dbReference>
<keyword evidence="12" id="KW-1185">Reference proteome</keyword>
<dbReference type="InterPro" id="IPR006189">
    <property type="entry name" value="CHASE_dom"/>
</dbReference>
<reference evidence="11 12" key="1">
    <citation type="submission" date="2022-10" db="EMBL/GenBank/DDBJ databases">
        <title>Alteromonas sp. chi3 Genome sequencing.</title>
        <authorList>
            <person name="Park S."/>
        </authorList>
    </citation>
    <scope>NUCLEOTIDE SEQUENCE [LARGE SCALE GENOMIC DNA]</scope>
    <source>
        <strain evidence="12">chi3</strain>
    </source>
</reference>
<dbReference type="PROSITE" id="PS50112">
    <property type="entry name" value="PAS"/>
    <property type="match status" value="2"/>
</dbReference>
<feature type="transmembrane region" description="Helical" evidence="5">
    <location>
        <begin position="260"/>
        <end position="281"/>
    </location>
</feature>
<feature type="domain" description="GGDEF" evidence="10">
    <location>
        <begin position="578"/>
        <end position="711"/>
    </location>
</feature>
<evidence type="ECO:0000256" key="4">
    <source>
        <dbReference type="ARBA" id="ARBA00023136"/>
    </source>
</evidence>
<dbReference type="SMART" id="SM00267">
    <property type="entry name" value="GGDEF"/>
    <property type="match status" value="1"/>
</dbReference>
<organism evidence="11 12">
    <name type="scientific">Alteromonas gilva</name>
    <dbReference type="NCBI Taxonomy" id="2987522"/>
    <lineage>
        <taxon>Bacteria</taxon>
        <taxon>Pseudomonadati</taxon>
        <taxon>Pseudomonadota</taxon>
        <taxon>Gammaproteobacteria</taxon>
        <taxon>Alteromonadales</taxon>
        <taxon>Alteromonadaceae</taxon>
        <taxon>Alteromonas/Salinimonas group</taxon>
        <taxon>Alteromonas</taxon>
    </lineage>
</organism>
<evidence type="ECO:0000259" key="7">
    <source>
        <dbReference type="PROSITE" id="PS50113"/>
    </source>
</evidence>
<evidence type="ECO:0000256" key="2">
    <source>
        <dbReference type="ARBA" id="ARBA00022692"/>
    </source>
</evidence>
<dbReference type="InterPro" id="IPR000160">
    <property type="entry name" value="GGDEF_dom"/>
</dbReference>
<dbReference type="Pfam" id="PF00563">
    <property type="entry name" value="EAL"/>
    <property type="match status" value="1"/>
</dbReference>
<evidence type="ECO:0000256" key="3">
    <source>
        <dbReference type="ARBA" id="ARBA00022989"/>
    </source>
</evidence>
<dbReference type="InterPro" id="IPR052155">
    <property type="entry name" value="Biofilm_reg_signaling"/>
</dbReference>
<dbReference type="InterPro" id="IPR001610">
    <property type="entry name" value="PAC"/>
</dbReference>
<feature type="domain" description="EAL" evidence="9">
    <location>
        <begin position="720"/>
        <end position="973"/>
    </location>
</feature>
<dbReference type="PROSITE" id="PS50887">
    <property type="entry name" value="GGDEF"/>
    <property type="match status" value="1"/>
</dbReference>
<dbReference type="Gene3D" id="3.20.20.450">
    <property type="entry name" value="EAL domain"/>
    <property type="match status" value="1"/>
</dbReference>
<sequence length="978" mass="109940">MKHTARLTKRYSRARFSLIVNSLLSVTLLVVLALLGEYFWAERNKQANIKEVSEQLYEYRAAVEYLVNQNLELTQGIAAYISLHPELSQQEYSNFAAQLMQGQHQVKNISGAREMVITHMYPLSGNEKALGLDYRDSPEEIEVVLKAIELNTTVLAGPVKLVQGGTGLIARKPVFINATGELWGLVSVVLDYPAIMAASGIYRQQTLNIAIRRETAPGRKGEVFAGAAAIFESSPVRMSVQLPGGSWVMAAEPKQGWNQFVVHYPIWLTALLLVIVLLGLLHRRYRNQAFFNQSVTNLIESEAKFRTIFHGHNAVMLLIEKESGQIVDANDAAVQYYGYSHAQLTSKKIHHINQLDPEEVKALRAKAANNQDNFFVFPHKLASGQIRQVEVHSSPVTVQGITLLFSIIHDITQRIENEQRLRLDAKVFEHSQEGVLITDAHLKIISVNKAFTDITGYQEEEVVGRSPRFLSANKNKPELFELIKASILRDGFWKGEVWSRKKDGTVFPELLSISKLEEPSGEITHFVAVLSDISKIKQSEERLEHLAHYDTLTDLPNRLLLKSRIEHAESRTKRHSEDKIALLFLDLDQFKLVNDSLGHMMGDELLKQVATRLTSIIREDDTVSRLGGDEFVILLEEVRKVEDLEKVAQSILQCMNQPFSLHGKEAFVSVSIGIAVYPNDTRDAGQLLTFADAAMYKAKQSGRNCYAFYTDAITKLADRKLKIANELKKAIQNDELELYYQPQINLLTQQIVGAEALIRWHHPEEGLLAPNAFIGIAEESGIIHELSKWVLRKGCQQLKKWQDNKLNISLSLNVSSKDFNFPDFITDIGALIEEHAIQTQFLELELTETAIMEHPQQALFTLTQIREMGVSVAVDDFGIGHSAIAYLKKFPVTKLKIDRSFIHELESDESNRTLVATIINLAKSFDLSVVAEGIEIAAHEQVLIELGCDIGQGYLYSKPVPCAEFEQLLGTVNPCHVD</sequence>
<comment type="caution">
    <text evidence="11">The sequence shown here is derived from an EMBL/GenBank/DDBJ whole genome shotgun (WGS) entry which is preliminary data.</text>
</comment>
<feature type="domain" description="CHASE" evidence="8">
    <location>
        <begin position="116"/>
        <end position="250"/>
    </location>
</feature>
<dbReference type="InterPro" id="IPR001633">
    <property type="entry name" value="EAL_dom"/>
</dbReference>
<gene>
    <name evidence="11" type="ORF">OIK42_03455</name>
</gene>
<evidence type="ECO:0000256" key="5">
    <source>
        <dbReference type="SAM" id="Phobius"/>
    </source>
</evidence>
<dbReference type="Gene3D" id="3.30.70.270">
    <property type="match status" value="1"/>
</dbReference>
<protein>
    <submittedName>
        <fullName evidence="11">EAL domain-containing protein</fullName>
    </submittedName>
</protein>
<dbReference type="InterPro" id="IPR035965">
    <property type="entry name" value="PAS-like_dom_sf"/>
</dbReference>
<dbReference type="Gene3D" id="3.30.450.20">
    <property type="entry name" value="PAS domain"/>
    <property type="match status" value="2"/>
</dbReference>
<dbReference type="Pfam" id="PF00990">
    <property type="entry name" value="GGDEF"/>
    <property type="match status" value="1"/>
</dbReference>
<keyword evidence="4 5" id="KW-0472">Membrane</keyword>
<keyword evidence="2 5" id="KW-0812">Transmembrane</keyword>
<feature type="transmembrane region" description="Helical" evidence="5">
    <location>
        <begin position="16"/>
        <end position="40"/>
    </location>
</feature>
<dbReference type="SMART" id="SM00086">
    <property type="entry name" value="PAC"/>
    <property type="match status" value="2"/>
</dbReference>
<dbReference type="Gene3D" id="3.30.450.350">
    <property type="entry name" value="CHASE domain"/>
    <property type="match status" value="1"/>
</dbReference>
<dbReference type="InterPro" id="IPR035919">
    <property type="entry name" value="EAL_sf"/>
</dbReference>
<proteinExistence type="predicted"/>
<evidence type="ECO:0000313" key="11">
    <source>
        <dbReference type="EMBL" id="MDC8829814.1"/>
    </source>
</evidence>
<comment type="subcellular location">
    <subcellularLocation>
        <location evidence="1">Membrane</location>
    </subcellularLocation>
</comment>
<dbReference type="Pfam" id="PF03924">
    <property type="entry name" value="CHASE"/>
    <property type="match status" value="1"/>
</dbReference>
<dbReference type="CDD" id="cd00130">
    <property type="entry name" value="PAS"/>
    <property type="match status" value="2"/>
</dbReference>
<dbReference type="InterPro" id="IPR000700">
    <property type="entry name" value="PAS-assoc_C"/>
</dbReference>
<dbReference type="InterPro" id="IPR042240">
    <property type="entry name" value="CHASE_sf"/>
</dbReference>
<dbReference type="SMART" id="SM00091">
    <property type="entry name" value="PAS"/>
    <property type="match status" value="2"/>
</dbReference>
<dbReference type="SMART" id="SM01079">
    <property type="entry name" value="CHASE"/>
    <property type="match status" value="1"/>
</dbReference>
<feature type="transmembrane region" description="Helical" evidence="5">
    <location>
        <begin position="182"/>
        <end position="202"/>
    </location>
</feature>
<dbReference type="CDD" id="cd01948">
    <property type="entry name" value="EAL"/>
    <property type="match status" value="1"/>
</dbReference>
<name>A0ABT5KYF9_9ALTE</name>
<dbReference type="Pfam" id="PF13426">
    <property type="entry name" value="PAS_9"/>
    <property type="match status" value="1"/>
</dbReference>
<evidence type="ECO:0000259" key="8">
    <source>
        <dbReference type="PROSITE" id="PS50839"/>
    </source>
</evidence>
<evidence type="ECO:0000259" key="9">
    <source>
        <dbReference type="PROSITE" id="PS50883"/>
    </source>
</evidence>
<dbReference type="SUPFAM" id="SSF55073">
    <property type="entry name" value="Nucleotide cyclase"/>
    <property type="match status" value="1"/>
</dbReference>
<dbReference type="PROSITE" id="PS50839">
    <property type="entry name" value="CHASE"/>
    <property type="match status" value="1"/>
</dbReference>
<dbReference type="SUPFAM" id="SSF141868">
    <property type="entry name" value="EAL domain-like"/>
    <property type="match status" value="1"/>
</dbReference>
<dbReference type="SMART" id="SM00052">
    <property type="entry name" value="EAL"/>
    <property type="match status" value="1"/>
</dbReference>
<feature type="domain" description="PAC" evidence="7">
    <location>
        <begin position="493"/>
        <end position="545"/>
    </location>
</feature>
<dbReference type="PANTHER" id="PTHR44757">
    <property type="entry name" value="DIGUANYLATE CYCLASE DGCP"/>
    <property type="match status" value="1"/>
</dbReference>
<dbReference type="NCBIfam" id="TIGR00254">
    <property type="entry name" value="GGDEF"/>
    <property type="match status" value="1"/>
</dbReference>
<dbReference type="PROSITE" id="PS50113">
    <property type="entry name" value="PAC"/>
    <property type="match status" value="1"/>
</dbReference>
<dbReference type="RefSeq" id="WP_273638390.1">
    <property type="nucleotide sequence ID" value="NZ_JAQQXP010000001.1"/>
</dbReference>
<dbReference type="InterPro" id="IPR043128">
    <property type="entry name" value="Rev_trsase/Diguanyl_cyclase"/>
</dbReference>
<evidence type="ECO:0000256" key="1">
    <source>
        <dbReference type="ARBA" id="ARBA00004370"/>
    </source>
</evidence>
<accession>A0ABT5KYF9</accession>
<keyword evidence="3 5" id="KW-1133">Transmembrane helix</keyword>
<feature type="domain" description="PAS" evidence="6">
    <location>
        <begin position="426"/>
        <end position="466"/>
    </location>
</feature>
<dbReference type="SUPFAM" id="SSF55785">
    <property type="entry name" value="PYP-like sensor domain (PAS domain)"/>
    <property type="match status" value="2"/>
</dbReference>
<dbReference type="PROSITE" id="PS50883">
    <property type="entry name" value="EAL"/>
    <property type="match status" value="1"/>
</dbReference>
<dbReference type="InterPro" id="IPR029787">
    <property type="entry name" value="Nucleotide_cyclase"/>
</dbReference>